<dbReference type="PROSITE" id="PS50294">
    <property type="entry name" value="WD_REPEATS_REGION"/>
    <property type="match status" value="5"/>
</dbReference>
<keyword evidence="5" id="KW-1185">Reference proteome</keyword>
<reference evidence="4 5" key="1">
    <citation type="submission" date="2021-04" db="EMBL/GenBank/DDBJ databases">
        <authorList>
            <person name="Ivanova A."/>
        </authorList>
    </citation>
    <scope>NUCLEOTIDE SEQUENCE [LARGE SCALE GENOMIC DNA]</scope>
    <source>
        <strain evidence="4 5">G18</strain>
    </source>
</reference>
<proteinExistence type="predicted"/>
<organism evidence="4 5">
    <name type="scientific">Gemmata palustris</name>
    <dbReference type="NCBI Taxonomy" id="2822762"/>
    <lineage>
        <taxon>Bacteria</taxon>
        <taxon>Pseudomonadati</taxon>
        <taxon>Planctomycetota</taxon>
        <taxon>Planctomycetia</taxon>
        <taxon>Gemmatales</taxon>
        <taxon>Gemmataceae</taxon>
        <taxon>Gemmata</taxon>
    </lineage>
</organism>
<dbReference type="PROSITE" id="PS50082">
    <property type="entry name" value="WD_REPEATS_2"/>
    <property type="match status" value="5"/>
</dbReference>
<feature type="repeat" description="WD" evidence="3">
    <location>
        <begin position="113"/>
        <end position="145"/>
    </location>
</feature>
<accession>A0ABS5BZW2</accession>
<feature type="repeat" description="WD" evidence="3">
    <location>
        <begin position="245"/>
        <end position="286"/>
    </location>
</feature>
<evidence type="ECO:0000256" key="2">
    <source>
        <dbReference type="ARBA" id="ARBA00022737"/>
    </source>
</evidence>
<dbReference type="Proteomes" id="UP000676565">
    <property type="component" value="Unassembled WGS sequence"/>
</dbReference>
<dbReference type="SUPFAM" id="SSF50978">
    <property type="entry name" value="WD40 repeat-like"/>
    <property type="match status" value="1"/>
</dbReference>
<dbReference type="InterPro" id="IPR015943">
    <property type="entry name" value="WD40/YVTN_repeat-like_dom_sf"/>
</dbReference>
<dbReference type="EMBL" id="JAGKQQ010000001">
    <property type="protein sequence ID" value="MBP3959193.1"/>
    <property type="molecule type" value="Genomic_DNA"/>
</dbReference>
<dbReference type="SMART" id="SM00320">
    <property type="entry name" value="WD40"/>
    <property type="match status" value="7"/>
</dbReference>
<dbReference type="CDD" id="cd00200">
    <property type="entry name" value="WD40"/>
    <property type="match status" value="1"/>
</dbReference>
<evidence type="ECO:0000313" key="4">
    <source>
        <dbReference type="EMBL" id="MBP3959193.1"/>
    </source>
</evidence>
<sequence>MDAQALANKMALISIPAKLIASLKGHTAEIISLAFSPDRCLLASTSSDATARIWDIASSKPSERSVLRQSGDRLHALAFAPNSRTIAVGSGALNGFIWLYDVSDSKPQEAGTLRGARGAIDALSFSADGKHVAGAGEDRTLRIWESARGTNGEARALLLGHTQPVRAVAFSPDGSGAATAARDATVRLWTLGRIRSTERAVLSHGGEVNALAYAPDGKTLATASQDGAIRLWDLTAIKPSVRAELRGHTGAVRALLIAPGADTIVSVGDDLRVRNWSFGSGTQFREWEVSGRPATRVAFTPDGRYMAKGTADGTVELFRVAEKR</sequence>
<feature type="repeat" description="WD" evidence="3">
    <location>
        <begin position="201"/>
        <end position="234"/>
    </location>
</feature>
<dbReference type="PROSITE" id="PS00678">
    <property type="entry name" value="WD_REPEATS_1"/>
    <property type="match status" value="2"/>
</dbReference>
<evidence type="ECO:0000256" key="3">
    <source>
        <dbReference type="PROSITE-ProRule" id="PRU00221"/>
    </source>
</evidence>
<dbReference type="InterPro" id="IPR050349">
    <property type="entry name" value="WD_LIS1/nudF_dynein_reg"/>
</dbReference>
<evidence type="ECO:0000256" key="1">
    <source>
        <dbReference type="ARBA" id="ARBA00022574"/>
    </source>
</evidence>
<feature type="repeat" description="WD" evidence="3">
    <location>
        <begin position="158"/>
        <end position="191"/>
    </location>
</feature>
<gene>
    <name evidence="4" type="ORF">J8F10_28445</name>
</gene>
<dbReference type="InterPro" id="IPR020472">
    <property type="entry name" value="WD40_PAC1"/>
</dbReference>
<feature type="repeat" description="WD" evidence="3">
    <location>
        <begin position="23"/>
        <end position="64"/>
    </location>
</feature>
<name>A0ABS5BZW2_9BACT</name>
<evidence type="ECO:0000313" key="5">
    <source>
        <dbReference type="Proteomes" id="UP000676565"/>
    </source>
</evidence>
<dbReference type="Gene3D" id="2.130.10.10">
    <property type="entry name" value="YVTN repeat-like/Quinoprotein amine dehydrogenase"/>
    <property type="match status" value="3"/>
</dbReference>
<keyword evidence="1 3" id="KW-0853">WD repeat</keyword>
<comment type="caution">
    <text evidence="4">The sequence shown here is derived from an EMBL/GenBank/DDBJ whole genome shotgun (WGS) entry which is preliminary data.</text>
</comment>
<dbReference type="InterPro" id="IPR019775">
    <property type="entry name" value="WD40_repeat_CS"/>
</dbReference>
<protein>
    <submittedName>
        <fullName evidence="4">WD40 repeat domain-containing protein</fullName>
    </submittedName>
</protein>
<dbReference type="InterPro" id="IPR001680">
    <property type="entry name" value="WD40_rpt"/>
</dbReference>
<dbReference type="RefSeq" id="WP_210659768.1">
    <property type="nucleotide sequence ID" value="NZ_JAGKQQ010000001.1"/>
</dbReference>
<dbReference type="Pfam" id="PF00400">
    <property type="entry name" value="WD40"/>
    <property type="match status" value="6"/>
</dbReference>
<dbReference type="PRINTS" id="PR00320">
    <property type="entry name" value="GPROTEINBRPT"/>
</dbReference>
<keyword evidence="2" id="KW-0677">Repeat</keyword>
<dbReference type="InterPro" id="IPR036322">
    <property type="entry name" value="WD40_repeat_dom_sf"/>
</dbReference>
<dbReference type="PANTHER" id="PTHR44129">
    <property type="entry name" value="WD REPEAT-CONTAINING PROTEIN POP1"/>
    <property type="match status" value="1"/>
</dbReference>